<sequence length="194" mass="21065">MEQQVEAHRVMSLSLGKIYGARVQRGGVRLHRNLLVSLVLRSARHVYLSEHYGGDPGHRDQEDPDPEHGEDIRGDHRPPEPQHTGEEEEEEEALEATRTLMSLEARGGADPEEACGTGRKRRSADSDGPAKRTRLSALSDEEGGGHVTSLISIFGSGFSGLLSKDAAEVDDSGAVCREQMLPGMAPWTSAIEAF</sequence>
<dbReference type="OrthoDB" id="6358394at2759"/>
<feature type="region of interest" description="Disordered" evidence="2">
    <location>
        <begin position="50"/>
        <end position="143"/>
    </location>
</feature>
<evidence type="ECO:0000313" key="4">
    <source>
        <dbReference type="Proteomes" id="UP001148018"/>
    </source>
</evidence>
<evidence type="ECO:0000313" key="3">
    <source>
        <dbReference type="EMBL" id="KAJ3599449.1"/>
    </source>
</evidence>
<feature type="compositionally biased region" description="Basic and acidic residues" evidence="2">
    <location>
        <begin position="52"/>
        <end position="85"/>
    </location>
</feature>
<organism evidence="3 4">
    <name type="scientific">Muraenolepis orangiensis</name>
    <name type="common">Patagonian moray cod</name>
    <dbReference type="NCBI Taxonomy" id="630683"/>
    <lineage>
        <taxon>Eukaryota</taxon>
        <taxon>Metazoa</taxon>
        <taxon>Chordata</taxon>
        <taxon>Craniata</taxon>
        <taxon>Vertebrata</taxon>
        <taxon>Euteleostomi</taxon>
        <taxon>Actinopterygii</taxon>
        <taxon>Neopterygii</taxon>
        <taxon>Teleostei</taxon>
        <taxon>Neoteleostei</taxon>
        <taxon>Acanthomorphata</taxon>
        <taxon>Zeiogadaria</taxon>
        <taxon>Gadariae</taxon>
        <taxon>Gadiformes</taxon>
        <taxon>Muraenolepidoidei</taxon>
        <taxon>Muraenolepididae</taxon>
        <taxon>Muraenolepis</taxon>
    </lineage>
</organism>
<reference evidence="3" key="1">
    <citation type="submission" date="2022-07" db="EMBL/GenBank/DDBJ databases">
        <title>Chromosome-level genome of Muraenolepis orangiensis.</title>
        <authorList>
            <person name="Kim J."/>
        </authorList>
    </citation>
    <scope>NUCLEOTIDE SEQUENCE</scope>
    <source>
        <strain evidence="3">KU_S4_2022</strain>
        <tissue evidence="3">Muscle</tissue>
    </source>
</reference>
<comment type="similarity">
    <text evidence="1">Belongs to the IER family.</text>
</comment>
<evidence type="ECO:0008006" key="5">
    <source>
        <dbReference type="Google" id="ProtNLM"/>
    </source>
</evidence>
<dbReference type="Proteomes" id="UP001148018">
    <property type="component" value="Unassembled WGS sequence"/>
</dbReference>
<name>A0A9Q0E1M5_9TELE</name>
<proteinExistence type="inferred from homology"/>
<evidence type="ECO:0000256" key="1">
    <source>
        <dbReference type="ARBA" id="ARBA00006186"/>
    </source>
</evidence>
<dbReference type="InterPro" id="IPR008653">
    <property type="entry name" value="IER"/>
</dbReference>
<keyword evidence="4" id="KW-1185">Reference proteome</keyword>
<gene>
    <name evidence="3" type="ORF">NHX12_033412</name>
</gene>
<accession>A0A9Q0E1M5</accession>
<dbReference type="Pfam" id="PF05760">
    <property type="entry name" value="IER"/>
    <property type="match status" value="1"/>
</dbReference>
<protein>
    <recommendedName>
        <fullName evidence="5">Immediate early response 5</fullName>
    </recommendedName>
</protein>
<dbReference type="EMBL" id="JANIIK010000048">
    <property type="protein sequence ID" value="KAJ3599449.1"/>
    <property type="molecule type" value="Genomic_DNA"/>
</dbReference>
<evidence type="ECO:0000256" key="2">
    <source>
        <dbReference type="SAM" id="MobiDB-lite"/>
    </source>
</evidence>
<dbReference type="PANTHER" id="PTHR15895">
    <property type="entry name" value="IMMEDIATE EARLY RESPONSE GENE"/>
    <property type="match status" value="1"/>
</dbReference>
<dbReference type="AlphaFoldDB" id="A0A9Q0E1M5"/>
<comment type="caution">
    <text evidence="3">The sequence shown here is derived from an EMBL/GenBank/DDBJ whole genome shotgun (WGS) entry which is preliminary data.</text>
</comment>